<feature type="compositionally biased region" description="Basic residues" evidence="1">
    <location>
        <begin position="128"/>
        <end position="137"/>
    </location>
</feature>
<evidence type="ECO:0000256" key="1">
    <source>
        <dbReference type="SAM" id="MobiDB-lite"/>
    </source>
</evidence>
<feature type="compositionally biased region" description="Basic and acidic residues" evidence="1">
    <location>
        <begin position="68"/>
        <end position="80"/>
    </location>
</feature>
<dbReference type="AlphaFoldDB" id="A0AAD9IJW3"/>
<organism evidence="2 3">
    <name type="scientific">Prototheca wickerhamii</name>
    <dbReference type="NCBI Taxonomy" id="3111"/>
    <lineage>
        <taxon>Eukaryota</taxon>
        <taxon>Viridiplantae</taxon>
        <taxon>Chlorophyta</taxon>
        <taxon>core chlorophytes</taxon>
        <taxon>Trebouxiophyceae</taxon>
        <taxon>Chlorellales</taxon>
        <taxon>Chlorellaceae</taxon>
        <taxon>Prototheca</taxon>
    </lineage>
</organism>
<evidence type="ECO:0000313" key="3">
    <source>
        <dbReference type="Proteomes" id="UP001255856"/>
    </source>
</evidence>
<comment type="caution">
    <text evidence="2">The sequence shown here is derived from an EMBL/GenBank/DDBJ whole genome shotgun (WGS) entry which is preliminary data.</text>
</comment>
<gene>
    <name evidence="2" type="ORF">QBZ16_002289</name>
</gene>
<sequence>MVAAETGFSGSAFAPSLAAAFAPYDQASGVLDRGAAALRPGRPLYAGGPPSSASLSPAKSRRGSYQGDRARAGARARADEAGACAGSPSTGRRVSLADLSLLLQAVPAPGPAPRDREPALAAADAPRRRTSRPARPG</sequence>
<reference evidence="2" key="1">
    <citation type="submission" date="2021-01" db="EMBL/GenBank/DDBJ databases">
        <authorList>
            <person name="Eckstrom K.M.E."/>
        </authorList>
    </citation>
    <scope>NUCLEOTIDE SEQUENCE</scope>
    <source>
        <strain evidence="2">UVCC 0001</strain>
    </source>
</reference>
<protein>
    <submittedName>
        <fullName evidence="2">Uncharacterized protein</fullName>
    </submittedName>
</protein>
<proteinExistence type="predicted"/>
<feature type="compositionally biased region" description="Low complexity" evidence="1">
    <location>
        <begin position="46"/>
        <end position="58"/>
    </location>
</feature>
<feature type="region of interest" description="Disordered" evidence="1">
    <location>
        <begin position="106"/>
        <end position="137"/>
    </location>
</feature>
<accession>A0AAD9IJW3</accession>
<dbReference type="EMBL" id="JASFZW010000002">
    <property type="protein sequence ID" value="KAK2079894.1"/>
    <property type="molecule type" value="Genomic_DNA"/>
</dbReference>
<feature type="region of interest" description="Disordered" evidence="1">
    <location>
        <begin position="39"/>
        <end position="91"/>
    </location>
</feature>
<keyword evidence="3" id="KW-1185">Reference proteome</keyword>
<dbReference type="Proteomes" id="UP001255856">
    <property type="component" value="Unassembled WGS sequence"/>
</dbReference>
<name>A0AAD9IJW3_PROWI</name>
<evidence type="ECO:0000313" key="2">
    <source>
        <dbReference type="EMBL" id="KAK2079894.1"/>
    </source>
</evidence>